<dbReference type="EMBL" id="JADFTS010000001">
    <property type="protein sequence ID" value="KAF9625574.1"/>
    <property type="molecule type" value="Genomic_DNA"/>
</dbReference>
<name>A0A835IY75_9MAGN</name>
<reference evidence="1 2" key="1">
    <citation type="submission" date="2020-10" db="EMBL/GenBank/DDBJ databases">
        <title>The Coptis chinensis genome and diversification of protoberbering-type alkaloids.</title>
        <authorList>
            <person name="Wang B."/>
            <person name="Shu S."/>
            <person name="Song C."/>
            <person name="Liu Y."/>
        </authorList>
    </citation>
    <scope>NUCLEOTIDE SEQUENCE [LARGE SCALE GENOMIC DNA]</scope>
    <source>
        <strain evidence="1">HL-2020</strain>
        <tissue evidence="1">Leaf</tissue>
    </source>
</reference>
<evidence type="ECO:0000313" key="2">
    <source>
        <dbReference type="Proteomes" id="UP000631114"/>
    </source>
</evidence>
<dbReference type="InterPro" id="IPR013780">
    <property type="entry name" value="Glyco_hydro_b"/>
</dbReference>
<accession>A0A835IY75</accession>
<comment type="caution">
    <text evidence="1">The sequence shown here is derived from an EMBL/GenBank/DDBJ whole genome shotgun (WGS) entry which is preliminary data.</text>
</comment>
<proteinExistence type="predicted"/>
<sequence>MQQGGMTSKDARMTPFSLVVTFPAGADEGEAKGKLFLDDDELPEMKLGNGYSTYIELYASVSQKTVKVWSEVQEGKFASEKGWIIDRVTVLGLDGIGEALAIEVGGTPLSDVTNIELNASEQVFLEKLEDGGVSLES</sequence>
<dbReference type="AlphaFoldDB" id="A0A835IY75"/>
<gene>
    <name evidence="1" type="ORF">IFM89_024347</name>
</gene>
<evidence type="ECO:0000313" key="1">
    <source>
        <dbReference type="EMBL" id="KAF9625574.1"/>
    </source>
</evidence>
<keyword evidence="2" id="KW-1185">Reference proteome</keyword>
<dbReference type="Gene3D" id="2.60.40.1180">
    <property type="entry name" value="Golgi alpha-mannosidase II"/>
    <property type="match status" value="1"/>
</dbReference>
<dbReference type="Proteomes" id="UP000631114">
    <property type="component" value="Unassembled WGS sequence"/>
</dbReference>
<protein>
    <submittedName>
        <fullName evidence="1">Uncharacterized protein</fullName>
    </submittedName>
</protein>
<dbReference type="OrthoDB" id="1722653at2759"/>
<organism evidence="1 2">
    <name type="scientific">Coptis chinensis</name>
    <dbReference type="NCBI Taxonomy" id="261450"/>
    <lineage>
        <taxon>Eukaryota</taxon>
        <taxon>Viridiplantae</taxon>
        <taxon>Streptophyta</taxon>
        <taxon>Embryophyta</taxon>
        <taxon>Tracheophyta</taxon>
        <taxon>Spermatophyta</taxon>
        <taxon>Magnoliopsida</taxon>
        <taxon>Ranunculales</taxon>
        <taxon>Ranunculaceae</taxon>
        <taxon>Coptidoideae</taxon>
        <taxon>Coptis</taxon>
    </lineage>
</organism>